<dbReference type="RefSeq" id="XP_027196306.1">
    <property type="nucleotide sequence ID" value="XM_027340505.1"/>
</dbReference>
<evidence type="ECO:0000256" key="4">
    <source>
        <dbReference type="ARBA" id="ARBA00022824"/>
    </source>
</evidence>
<dbReference type="PANTHER" id="PTHR13024">
    <property type="entry name" value="MICROSOMAL TRIGLYCERIDE TRANSFER PROTEIN, LARGE SUBUNIT"/>
    <property type="match status" value="1"/>
</dbReference>
<organism evidence="8 9">
    <name type="scientific">Dermatophagoides pteronyssinus</name>
    <name type="common">European house dust mite</name>
    <dbReference type="NCBI Taxonomy" id="6956"/>
    <lineage>
        <taxon>Eukaryota</taxon>
        <taxon>Metazoa</taxon>
        <taxon>Ecdysozoa</taxon>
        <taxon>Arthropoda</taxon>
        <taxon>Chelicerata</taxon>
        <taxon>Arachnida</taxon>
        <taxon>Acari</taxon>
        <taxon>Acariformes</taxon>
        <taxon>Sarcoptiformes</taxon>
        <taxon>Astigmata</taxon>
        <taxon>Psoroptidia</taxon>
        <taxon>Analgoidea</taxon>
        <taxon>Pyroglyphidae</taxon>
        <taxon>Dermatophagoidinae</taxon>
        <taxon>Dermatophagoides</taxon>
    </lineage>
</organism>
<dbReference type="AlphaFoldDB" id="A0A6P6XTY8"/>
<feature type="region of interest" description="Disordered" evidence="5">
    <location>
        <begin position="548"/>
        <end position="579"/>
    </location>
</feature>
<protein>
    <submittedName>
        <fullName evidence="9">Uncharacterized protein LOC113790801</fullName>
    </submittedName>
</protein>
<accession>A0A6P6XTY8</accession>
<evidence type="ECO:0000313" key="8">
    <source>
        <dbReference type="Proteomes" id="UP000515146"/>
    </source>
</evidence>
<keyword evidence="8" id="KW-1185">Reference proteome</keyword>
<feature type="compositionally biased region" description="Acidic residues" evidence="5">
    <location>
        <begin position="825"/>
        <end position="836"/>
    </location>
</feature>
<feature type="compositionally biased region" description="Basic and acidic residues" evidence="5">
    <location>
        <begin position="561"/>
        <end position="575"/>
    </location>
</feature>
<evidence type="ECO:0000256" key="6">
    <source>
        <dbReference type="SAM" id="Phobius"/>
    </source>
</evidence>
<dbReference type="GO" id="GO:0016323">
    <property type="term" value="C:basolateral plasma membrane"/>
    <property type="evidence" value="ECO:0007669"/>
    <property type="project" value="TreeGrafter"/>
</dbReference>
<keyword evidence="4" id="KW-0256">Endoplasmic reticulum</keyword>
<gene>
    <name evidence="9" type="primary">LOC113790801</name>
</gene>
<dbReference type="CTD" id="35362"/>
<name>A0A6P6XTY8_DERPT</name>
<dbReference type="Pfam" id="PF19444">
    <property type="entry name" value="MTP_lip_bd"/>
    <property type="match status" value="1"/>
</dbReference>
<dbReference type="PANTHER" id="PTHR13024:SF0">
    <property type="entry name" value="MICROSOMAL TRIACYLGLYCEROL TRANSFER PROTEIN"/>
    <property type="match status" value="1"/>
</dbReference>
<dbReference type="Gene3D" id="1.25.10.20">
    <property type="entry name" value="Vitellinogen, superhelical"/>
    <property type="match status" value="1"/>
</dbReference>
<evidence type="ECO:0000256" key="1">
    <source>
        <dbReference type="ARBA" id="ARBA00004240"/>
    </source>
</evidence>
<dbReference type="InterPro" id="IPR045811">
    <property type="entry name" value="MTP_lip-bd"/>
</dbReference>
<keyword evidence="6" id="KW-0812">Transmembrane</keyword>
<dbReference type="KEGG" id="dpte:113790801"/>
<proteinExistence type="predicted"/>
<feature type="transmembrane region" description="Helical" evidence="6">
    <location>
        <begin position="43"/>
        <end position="61"/>
    </location>
</feature>
<keyword evidence="2" id="KW-0813">Transport</keyword>
<dbReference type="GO" id="GO:0042157">
    <property type="term" value="P:lipoprotein metabolic process"/>
    <property type="evidence" value="ECO:0007669"/>
    <property type="project" value="TreeGrafter"/>
</dbReference>
<sequence length="1068" mass="121678">MKSENYSSIKITDHCDQQHSFVFDLPIIFDSSHKSIHCYGGKTLFSSKIFIFITIVIALILKAPSGQCHGSLPGLKYHYEYYTNIILNNNDNLEPAGFRAKGQLSLENVWQDKHGYLALIELYQFKFQPRESSSTERFFGTNSANVDHNWPPVLVHINGHDGHLQNLYVEKSQDNRHHLIEPIQLNLIVSIMNALRNRRDQNTENQILPYEWELQGRHLIRRKSSKSELLEDSGKYSLLAPAITDNWEIDSKLAADHDISEHVKGWQNVTLESKIYPNAHSKLFVDFELKLIDQDKDNSEIVSTLSKAESISQAVYLFGHHIRSKPMASIGPSHFQAERKPCQPHFCQSLSEFIQEYKRSLAEDHSLATNSMSVAFLRLLNYIRINSHKINRKDVAKLLQQLEKSRENDGNVWSTLMDTIAASRHGDAMLAALDHLNLPKCQGNDRVSDCERFLVVMAISGSTVANMGSSYVAEHSLSVEQILDLFVPLLSDESWADHRVRHSFAMTISTLLHSYQTYVKTIASENNQSIIADHIPYESSRMTLHHHSSPTQFVDVSPESTVKDDKPELKSQDHDRRHHQQKLQQVSEKIIKHLQRDLDSCKDVECRIVYLHALGNTRIISKFGMLNTFKRYVINGRKRESVAAMRAMYDCVKTEFESNTVDINEKLSIRLRQLLVRIVYDSNLETTARLIASELLANVVDRQGDITIELIKHLDKFPSELATMIWKRAVKNVLLKRRQNRLPGVKTENWHLHSKILSGSSASFRYVMGGTGYANASYGVFLELLKGKLPKETSFNVDISRGDQMHQEIINVGLFARGLQSFAGESDDNNGNDEQEMSTQSSSDEEESTMAGMTLHVLGQQLRPLIFFRSTSELMGHVWSGAGSEPTSVFRANLLLADYLDVKPLINGFLVEQTLKGVFSIDLNGEIQISIWNRNSHSNVQTKGAILFQGSQEIYAATDRTKTSARKMFSFGAEAQLNFITDFDFYSSPYRICIQITQPEFIFRHNTRKYEQVHSDHLHRRIHRRSYKIPAKSYMLNRDNSEMCALMNGNDNDGGGGGGQEDNFFSFD</sequence>
<evidence type="ECO:0000313" key="9">
    <source>
        <dbReference type="RefSeq" id="XP_027196306.1"/>
    </source>
</evidence>
<evidence type="ECO:0000259" key="7">
    <source>
        <dbReference type="Pfam" id="PF19444"/>
    </source>
</evidence>
<reference evidence="9" key="1">
    <citation type="submission" date="2025-08" db="UniProtKB">
        <authorList>
            <consortium name="RefSeq"/>
        </authorList>
    </citation>
    <scope>IDENTIFICATION</scope>
    <source>
        <strain evidence="9">Airmid</strain>
    </source>
</reference>
<dbReference type="SUPFAM" id="SSF48431">
    <property type="entry name" value="Lipovitellin-phosvitin complex, superhelical domain"/>
    <property type="match status" value="1"/>
</dbReference>
<dbReference type="GO" id="GO:0008289">
    <property type="term" value="F:lipid binding"/>
    <property type="evidence" value="ECO:0007669"/>
    <property type="project" value="InterPro"/>
</dbReference>
<feature type="compositionally biased region" description="Polar residues" evidence="5">
    <location>
        <begin position="549"/>
        <end position="560"/>
    </location>
</feature>
<dbReference type="OMA" id="RICIQIT"/>
<comment type="subcellular location">
    <subcellularLocation>
        <location evidence="1">Endoplasmic reticulum</location>
    </subcellularLocation>
</comment>
<feature type="region of interest" description="Disordered" evidence="5">
    <location>
        <begin position="824"/>
        <end position="849"/>
    </location>
</feature>
<keyword evidence="6" id="KW-0472">Membrane</keyword>
<dbReference type="GO" id="GO:0005548">
    <property type="term" value="F:phospholipid transporter activity"/>
    <property type="evidence" value="ECO:0007669"/>
    <property type="project" value="InterPro"/>
</dbReference>
<evidence type="ECO:0000256" key="5">
    <source>
        <dbReference type="SAM" id="MobiDB-lite"/>
    </source>
</evidence>
<evidence type="ECO:0000256" key="2">
    <source>
        <dbReference type="ARBA" id="ARBA00022448"/>
    </source>
</evidence>
<dbReference type="Proteomes" id="UP000515146">
    <property type="component" value="Unplaced"/>
</dbReference>
<dbReference type="OrthoDB" id="5865932at2759"/>
<evidence type="ECO:0000256" key="3">
    <source>
        <dbReference type="ARBA" id="ARBA00022729"/>
    </source>
</evidence>
<feature type="domain" description="MTP large subunit lipid-binding" evidence="7">
    <location>
        <begin position="839"/>
        <end position="1047"/>
    </location>
</feature>
<dbReference type="InParanoid" id="A0A6P6XTY8"/>
<dbReference type="GO" id="GO:0005783">
    <property type="term" value="C:endoplasmic reticulum"/>
    <property type="evidence" value="ECO:0007669"/>
    <property type="project" value="UniProtKB-SubCell"/>
</dbReference>
<dbReference type="GO" id="GO:0005794">
    <property type="term" value="C:Golgi apparatus"/>
    <property type="evidence" value="ECO:0007669"/>
    <property type="project" value="TreeGrafter"/>
</dbReference>
<dbReference type="InterPro" id="IPR039988">
    <property type="entry name" value="MTTP"/>
</dbReference>
<keyword evidence="6" id="KW-1133">Transmembrane helix</keyword>
<keyword evidence="3" id="KW-0732">Signal</keyword>
<dbReference type="InterPro" id="IPR011030">
    <property type="entry name" value="Lipovitellin_superhlx_dom"/>
</dbReference>